<keyword evidence="7" id="KW-1185">Reference proteome</keyword>
<dbReference type="InterPro" id="IPR017703">
    <property type="entry name" value="YgfZ/GCV_T_CS"/>
</dbReference>
<evidence type="ECO:0000259" key="5">
    <source>
        <dbReference type="Pfam" id="PF25455"/>
    </source>
</evidence>
<dbReference type="NCBIfam" id="TIGR03317">
    <property type="entry name" value="ygfZ_signature"/>
    <property type="match status" value="1"/>
</dbReference>
<evidence type="ECO:0000256" key="4">
    <source>
        <dbReference type="ARBA" id="ARBA00093447"/>
    </source>
</evidence>
<reference evidence="6 7" key="1">
    <citation type="submission" date="2016-07" db="EMBL/GenBank/DDBJ databases">
        <title>Pervasive Adenine N6-methylation of Active Genes in Fungi.</title>
        <authorList>
            <consortium name="DOE Joint Genome Institute"/>
            <person name="Mondo S.J."/>
            <person name="Dannebaum R.O."/>
            <person name="Kuo R.C."/>
            <person name="Labutti K."/>
            <person name="Haridas S."/>
            <person name="Kuo A."/>
            <person name="Salamov A."/>
            <person name="Ahrendt S.R."/>
            <person name="Lipzen A."/>
            <person name="Sullivan W."/>
            <person name="Andreopoulos W.B."/>
            <person name="Clum A."/>
            <person name="Lindquist E."/>
            <person name="Daum C."/>
            <person name="Ramamoorthy G.K."/>
            <person name="Gryganskyi A."/>
            <person name="Culley D."/>
            <person name="Magnuson J.K."/>
            <person name="James T.Y."/>
            <person name="O'Malley M.A."/>
            <person name="Stajich J.E."/>
            <person name="Spatafora J.W."/>
            <person name="Visel A."/>
            <person name="Grigoriev I.V."/>
        </authorList>
    </citation>
    <scope>NUCLEOTIDE SEQUENCE [LARGE SCALE GENOMIC DNA]</scope>
    <source>
        <strain evidence="6 7">PL171</strain>
    </source>
</reference>
<organism evidence="6 7">
    <name type="scientific">Catenaria anguillulae PL171</name>
    <dbReference type="NCBI Taxonomy" id="765915"/>
    <lineage>
        <taxon>Eukaryota</taxon>
        <taxon>Fungi</taxon>
        <taxon>Fungi incertae sedis</taxon>
        <taxon>Blastocladiomycota</taxon>
        <taxon>Blastocladiomycetes</taxon>
        <taxon>Blastocladiales</taxon>
        <taxon>Catenariaceae</taxon>
        <taxon>Catenaria</taxon>
    </lineage>
</organism>
<proteinExistence type="inferred from homology"/>
<name>A0A1Y2HKU0_9FUNG</name>
<dbReference type="Gene3D" id="3.30.1360.120">
    <property type="entry name" value="Probable tRNA modification gtpase trme, domain 1"/>
    <property type="match status" value="1"/>
</dbReference>
<evidence type="ECO:0000256" key="3">
    <source>
        <dbReference type="ARBA" id="ARBA00023128"/>
    </source>
</evidence>
<dbReference type="InterPro" id="IPR045179">
    <property type="entry name" value="YgfZ/GcvT"/>
</dbReference>
<dbReference type="GO" id="GO:0016226">
    <property type="term" value="P:iron-sulfur cluster assembly"/>
    <property type="evidence" value="ECO:0007669"/>
    <property type="project" value="TreeGrafter"/>
</dbReference>
<dbReference type="InterPro" id="IPR057460">
    <property type="entry name" value="CAF17_C"/>
</dbReference>
<dbReference type="PANTHER" id="PTHR22602">
    <property type="entry name" value="TRANSFERASE CAF17, MITOCHONDRIAL-RELATED"/>
    <property type="match status" value="1"/>
</dbReference>
<dbReference type="AlphaFoldDB" id="A0A1Y2HKU0"/>
<protein>
    <recommendedName>
        <fullName evidence="5">CAF17 C-terminal domain-containing protein</fullName>
    </recommendedName>
</protein>
<evidence type="ECO:0000313" key="7">
    <source>
        <dbReference type="Proteomes" id="UP000193411"/>
    </source>
</evidence>
<dbReference type="EMBL" id="MCFL01000023">
    <property type="protein sequence ID" value="ORZ35217.1"/>
    <property type="molecule type" value="Genomic_DNA"/>
</dbReference>
<sequence length="377" mass="41708">MIMHPTRLLRRPAHFARSLSSSATPTTPQNAYAHLASRQLLLLSGPDSTSFLQGLITNHMPRIARGGDGLYSSMLTPQGRLLFDSFVYPTNRATSHPEYLVDVHGDVVDKVYGHLRRYKLRSKVTIDKVDVGEWRVWQAWGKHTREKVGAQVEKGLGVPEGAMVKRDGQPVADIGCFDPRWDGLGVRVVVPGNVTPNLPESFAQVAESEYVLHRLVHGIAEGTDFCSGTSLPLEMNMDYLNGVDFRKGCYVGQELTIRTYHTGVVRKRIVPVIIDQPTTTTSPVPTSPLAALDRSVSRPLPATQADIVSPDGAGKPVGKWYAGVHNVGVALMRLEHVDPAKEWRVKGEQGEWRVRAYVPDWWPQSTSHKGKENDASQ</sequence>
<dbReference type="SUPFAM" id="SSF103025">
    <property type="entry name" value="Folate-binding domain"/>
    <property type="match status" value="1"/>
</dbReference>
<accession>A0A1Y2HKU0</accession>
<keyword evidence="2" id="KW-0809">Transit peptide</keyword>
<dbReference type="STRING" id="765915.A0A1Y2HKU0"/>
<evidence type="ECO:0000313" key="6">
    <source>
        <dbReference type="EMBL" id="ORZ35217.1"/>
    </source>
</evidence>
<keyword evidence="3" id="KW-0496">Mitochondrion</keyword>
<dbReference type="Proteomes" id="UP000193411">
    <property type="component" value="Unassembled WGS sequence"/>
</dbReference>
<evidence type="ECO:0000256" key="1">
    <source>
        <dbReference type="ARBA" id="ARBA00004173"/>
    </source>
</evidence>
<dbReference type="PANTHER" id="PTHR22602:SF0">
    <property type="entry name" value="TRANSFERASE CAF17, MITOCHONDRIAL-RELATED"/>
    <property type="match status" value="1"/>
</dbReference>
<dbReference type="Pfam" id="PF25455">
    <property type="entry name" value="Beta-barrel_CAF17_C"/>
    <property type="match status" value="1"/>
</dbReference>
<dbReference type="OrthoDB" id="191995at2759"/>
<gene>
    <name evidence="6" type="ORF">BCR44DRAFT_47659</name>
</gene>
<comment type="similarity">
    <text evidence="4">Belongs to the GcvT family. CAF17/IBA57 subfamily.</text>
</comment>
<dbReference type="GO" id="GO:0005759">
    <property type="term" value="C:mitochondrial matrix"/>
    <property type="evidence" value="ECO:0007669"/>
    <property type="project" value="TreeGrafter"/>
</dbReference>
<evidence type="ECO:0000256" key="2">
    <source>
        <dbReference type="ARBA" id="ARBA00022946"/>
    </source>
</evidence>
<feature type="domain" description="CAF17 C-terminal" evidence="5">
    <location>
        <begin position="266"/>
        <end position="364"/>
    </location>
</feature>
<comment type="caution">
    <text evidence="6">The sequence shown here is derived from an EMBL/GenBank/DDBJ whole genome shotgun (WGS) entry which is preliminary data.</text>
</comment>
<comment type="subcellular location">
    <subcellularLocation>
        <location evidence="1">Mitochondrion</location>
    </subcellularLocation>
</comment>
<dbReference type="InterPro" id="IPR027266">
    <property type="entry name" value="TrmE/GcvT-like"/>
</dbReference>